<feature type="repeat" description="ANK" evidence="3">
    <location>
        <begin position="209"/>
        <end position="241"/>
    </location>
</feature>
<evidence type="ECO:0000256" key="3">
    <source>
        <dbReference type="PROSITE-ProRule" id="PRU00023"/>
    </source>
</evidence>
<sequence length="1264" mass="139210">MDEGSDQDQDQTYEFVEVLEDESVTAMHRSFTEFFADTNRRDHMSAFPVLDDQTSHEMLAILLLEYLNHCPPFKTGLDYRTSPDRDYRPYHENEEEQYEQYRKRSHHYSQVCVTHPLAGYAAENLCLHLDKAAAAGPVENVLAALDRLFVPGKPALQNWSIFISRDLFPASDSIFHIAAAVKDAPSLPVFVLEHFAELSPHLLDAPDHDGRTPLSYAAEGGQADITRFLLAKGVNPNSKGKDGRTPLHMALWHPHVVKILIDAGADPLAKRGPILEAYNFNGWLGPEVDDDLWRESVLGVAFSQPSDDDVRDIFIPFIPPDSLDLFFHQVLSFRYAKTATIKAFLNTGKVDVNSLWQGETALYRAARCWMPEMVELLIDRGADPNKRCLPCWLNYEITDCERGPTPLHGVANLRRLECPGTLNPSRVARALISAGADVNAFAAEYDNAPDMTPLHLVVRGTEPEEMGHDIARAQLSIAEVLLSNGADPNIQAVPDGNSPAHLASPVDLSLFEMLERYGADINALNAHGRTLLMELLSRVSCRNHRDKVLPLQQEQIIQGINKLLELGARLDVIDGSGRTIFHYIFKSLRYLCTSECLPLARKLLQAGIDINQKDLSGQPPIFLCKSWQHLAYSPDSKQCKTLYRFLDLFHSFGMDFNSKDAEGRTVLWNIVVNSDISRVFVIVAKLIRLGANPRERTRSGSTLLHGIAKARCNLPSPSVGLNLDADAAAVDVEGNTPIHALFQGSVRRSLRSLQEIARTLVTMGVPPLDKNAKGQTVLHLSRCEDDLKAILTAPCFKGLNFDEQDESGFTPLHYGAECFDNSAKLLLRHGADPTVLSPSGLSGLHLAAQKGNANCVLLLLNALRKRRVLKEYANMLGNGCTPLHYACRSGNLATIWALLRNGADPCIRDDIGLTPLHTLAEGGPLGHTKSLPPPVDHTVDIVGLLLRSGADVAARATSSEGNGDEGVESATPLNAAVERQAWVLARELLARGAKPHESYNLPREFVLATDKNEAAEEARRVQQLIPQTESSAVASPCWRGRWAADRTISWEAETRFVTGGQMILDEMAASEGGDSDFIGFSMLTAALQDGDYDSVKEYAQLGGNLYLRGTGDLNFVDLLVEWECLELLHCLASDLTKPQDKAVCDTLLGRACLHPEPSLHIIEVLVEVLGVDTASRYNLPGSKGYEYHVGTALHFLADGKGAWRTEGLRYLLTKGADDKALNGAGMTPLMVCREEESARVLREWAHPNATIMPRKNAAVTDLSH</sequence>
<evidence type="ECO:0008006" key="6">
    <source>
        <dbReference type="Google" id="ProtNLM"/>
    </source>
</evidence>
<feature type="repeat" description="ANK" evidence="3">
    <location>
        <begin position="402"/>
        <end position="443"/>
    </location>
</feature>
<dbReference type="Proteomes" id="UP000604273">
    <property type="component" value="Unassembled WGS sequence"/>
</dbReference>
<evidence type="ECO:0000313" key="5">
    <source>
        <dbReference type="Proteomes" id="UP000604273"/>
    </source>
</evidence>
<keyword evidence="1" id="KW-0677">Repeat</keyword>
<dbReference type="OrthoDB" id="5428055at2759"/>
<reference evidence="4" key="1">
    <citation type="journal article" date="2020" name="BMC Genomics">
        <title>Correction to: Identification and distribution of gene clusters required for synthesis of sphingolipid metabolism inhibitors in diverse species of the filamentous fungus Fusarium.</title>
        <authorList>
            <person name="Kim H.S."/>
            <person name="Lohmar J.M."/>
            <person name="Busman M."/>
            <person name="Brown D.W."/>
            <person name="Naumann T.A."/>
            <person name="Divon H.H."/>
            <person name="Lysoe E."/>
            <person name="Uhlig S."/>
            <person name="Proctor R.H."/>
        </authorList>
    </citation>
    <scope>NUCLEOTIDE SEQUENCE</scope>
    <source>
        <strain evidence="4">NRRL 45417</strain>
    </source>
</reference>
<comment type="caution">
    <text evidence="4">The sequence shown here is derived from an EMBL/GenBank/DDBJ whole genome shotgun (WGS) entry which is preliminary data.</text>
</comment>
<dbReference type="Pfam" id="PF00023">
    <property type="entry name" value="Ank"/>
    <property type="match status" value="2"/>
</dbReference>
<gene>
    <name evidence="4" type="ORF">FGADI_12957</name>
</gene>
<dbReference type="InterPro" id="IPR036770">
    <property type="entry name" value="Ankyrin_rpt-contain_sf"/>
</dbReference>
<accession>A0A8H4WNI0</accession>
<dbReference type="Gene3D" id="1.25.40.20">
    <property type="entry name" value="Ankyrin repeat-containing domain"/>
    <property type="match status" value="6"/>
</dbReference>
<evidence type="ECO:0000313" key="4">
    <source>
        <dbReference type="EMBL" id="KAF4944075.1"/>
    </source>
</evidence>
<keyword evidence="2 3" id="KW-0040">ANK repeat</keyword>
<dbReference type="InterPro" id="IPR050745">
    <property type="entry name" value="Multifunctional_regulatory"/>
</dbReference>
<protein>
    <recommendedName>
        <fullName evidence="6">Ankyrin</fullName>
    </recommendedName>
</protein>
<dbReference type="SMART" id="SM00248">
    <property type="entry name" value="ANK"/>
    <property type="match status" value="15"/>
</dbReference>
<dbReference type="Pfam" id="PF12796">
    <property type="entry name" value="Ank_2"/>
    <property type="match status" value="2"/>
</dbReference>
<organism evidence="4 5">
    <name type="scientific">Fusarium gaditjirri</name>
    <dbReference type="NCBI Taxonomy" id="282569"/>
    <lineage>
        <taxon>Eukaryota</taxon>
        <taxon>Fungi</taxon>
        <taxon>Dikarya</taxon>
        <taxon>Ascomycota</taxon>
        <taxon>Pezizomycotina</taxon>
        <taxon>Sordariomycetes</taxon>
        <taxon>Hypocreomycetidae</taxon>
        <taxon>Hypocreales</taxon>
        <taxon>Nectriaceae</taxon>
        <taxon>Fusarium</taxon>
        <taxon>Fusarium nisikadoi species complex</taxon>
    </lineage>
</organism>
<dbReference type="PANTHER" id="PTHR24189">
    <property type="entry name" value="MYOTROPHIN"/>
    <property type="match status" value="1"/>
</dbReference>
<keyword evidence="5" id="KW-1185">Reference proteome</keyword>
<name>A0A8H4WNI0_9HYPO</name>
<dbReference type="PRINTS" id="PR01415">
    <property type="entry name" value="ANKYRIN"/>
</dbReference>
<proteinExistence type="predicted"/>
<dbReference type="PANTHER" id="PTHR24189:SF50">
    <property type="entry name" value="ANKYRIN REPEAT AND SOCS BOX PROTEIN 2"/>
    <property type="match status" value="1"/>
</dbReference>
<dbReference type="AlphaFoldDB" id="A0A8H4WNI0"/>
<dbReference type="InterPro" id="IPR002110">
    <property type="entry name" value="Ankyrin_rpt"/>
</dbReference>
<dbReference type="EMBL" id="JABFAI010000462">
    <property type="protein sequence ID" value="KAF4944075.1"/>
    <property type="molecule type" value="Genomic_DNA"/>
</dbReference>
<feature type="repeat" description="ANK" evidence="3">
    <location>
        <begin position="357"/>
        <end position="389"/>
    </location>
</feature>
<feature type="repeat" description="ANK" evidence="3">
    <location>
        <begin position="878"/>
        <end position="910"/>
    </location>
</feature>
<dbReference type="SUPFAM" id="SSF48403">
    <property type="entry name" value="Ankyrin repeat"/>
    <property type="match status" value="4"/>
</dbReference>
<evidence type="ECO:0000256" key="2">
    <source>
        <dbReference type="ARBA" id="ARBA00023043"/>
    </source>
</evidence>
<dbReference type="PROSITE" id="PS50088">
    <property type="entry name" value="ANK_REPEAT"/>
    <property type="match status" value="4"/>
</dbReference>
<dbReference type="PROSITE" id="PS50297">
    <property type="entry name" value="ANK_REP_REGION"/>
    <property type="match status" value="3"/>
</dbReference>
<reference evidence="4" key="2">
    <citation type="submission" date="2020-05" db="EMBL/GenBank/DDBJ databases">
        <authorList>
            <person name="Kim H.-S."/>
            <person name="Proctor R.H."/>
            <person name="Brown D.W."/>
        </authorList>
    </citation>
    <scope>NUCLEOTIDE SEQUENCE</scope>
    <source>
        <strain evidence="4">NRRL 45417</strain>
    </source>
</reference>
<evidence type="ECO:0000256" key="1">
    <source>
        <dbReference type="ARBA" id="ARBA00022737"/>
    </source>
</evidence>